<reference evidence="1 2" key="1">
    <citation type="submission" date="2021-03" db="EMBL/GenBank/DDBJ databases">
        <title>First Case of infection caused by Chromobacterium haemolyticum derived from water in China.</title>
        <authorList>
            <person name="Chen J."/>
            <person name="Liu C."/>
        </authorList>
    </citation>
    <scope>NUCLEOTIDE SEQUENCE [LARGE SCALE GENOMIC DNA]</scope>
    <source>
        <strain evidence="1 2">WJ-5</strain>
    </source>
</reference>
<dbReference type="RefSeq" id="WP_114152755.1">
    <property type="nucleotide sequence ID" value="NZ_JAEILV010000003.1"/>
</dbReference>
<keyword evidence="2" id="KW-1185">Reference proteome</keyword>
<dbReference type="Proteomes" id="UP000664349">
    <property type="component" value="Unassembled WGS sequence"/>
</dbReference>
<evidence type="ECO:0000313" key="2">
    <source>
        <dbReference type="Proteomes" id="UP000664349"/>
    </source>
</evidence>
<sequence length="142" mass="15423">MTASSPYITAPDLEARFGRDFLLIATDPTNTGEVNTAKVERAIADATSLINSYLGKRYLLPVPNVPDALQRIAADLVRYFLFDSPSEDISKRHDAAQRWLRDVSTGVVSLGLPESKAPASAVGAVVVDGPPRLFTRKTMEGY</sequence>
<dbReference type="InterPro" id="IPR009752">
    <property type="entry name" value="Phage_Mu_GpJ"/>
</dbReference>
<dbReference type="Pfam" id="PF07030">
    <property type="entry name" value="Phage_Mu_Gp36"/>
    <property type="match status" value="1"/>
</dbReference>
<gene>
    <name evidence="1" type="ORF">J1C50_04360</name>
</gene>
<evidence type="ECO:0000313" key="1">
    <source>
        <dbReference type="EMBL" id="MBO0414735.1"/>
    </source>
</evidence>
<accession>A0ABS3GI64</accession>
<organism evidence="1 2">
    <name type="scientific">Chromobacterium haemolyticum</name>
    <dbReference type="NCBI Taxonomy" id="394935"/>
    <lineage>
        <taxon>Bacteria</taxon>
        <taxon>Pseudomonadati</taxon>
        <taxon>Pseudomonadota</taxon>
        <taxon>Betaproteobacteria</taxon>
        <taxon>Neisseriales</taxon>
        <taxon>Chromobacteriaceae</taxon>
        <taxon>Chromobacterium</taxon>
    </lineage>
</organism>
<name>A0ABS3GI64_9NEIS</name>
<comment type="caution">
    <text evidence="1">The sequence shown here is derived from an EMBL/GenBank/DDBJ whole genome shotgun (WGS) entry which is preliminary data.</text>
</comment>
<proteinExistence type="predicted"/>
<protein>
    <submittedName>
        <fullName evidence="1">DUF1320 domain-containing protein</fullName>
    </submittedName>
</protein>
<dbReference type="EMBL" id="JAFLRD010000003">
    <property type="protein sequence ID" value="MBO0414735.1"/>
    <property type="molecule type" value="Genomic_DNA"/>
</dbReference>